<feature type="signal peptide" evidence="2">
    <location>
        <begin position="1"/>
        <end position="22"/>
    </location>
</feature>
<keyword evidence="4" id="KW-1185">Reference proteome</keyword>
<reference evidence="3 4" key="1">
    <citation type="journal article" date="2021" name="BMC Biol.">
        <title>Horizontally acquired antibacterial genes associated with adaptive radiation of ladybird beetles.</title>
        <authorList>
            <person name="Li H.S."/>
            <person name="Tang X.F."/>
            <person name="Huang Y.H."/>
            <person name="Xu Z.Y."/>
            <person name="Chen M.L."/>
            <person name="Du X.Y."/>
            <person name="Qiu B.Y."/>
            <person name="Chen P.T."/>
            <person name="Zhang W."/>
            <person name="Slipinski A."/>
            <person name="Escalona H.E."/>
            <person name="Waterhouse R.M."/>
            <person name="Zwick A."/>
            <person name="Pang H."/>
        </authorList>
    </citation>
    <scope>NUCLEOTIDE SEQUENCE [LARGE SCALE GENOMIC DNA]</scope>
    <source>
        <strain evidence="3">SYSU2018</strain>
    </source>
</reference>
<gene>
    <name evidence="3" type="ORF">HHI36_005911</name>
</gene>
<evidence type="ECO:0008006" key="5">
    <source>
        <dbReference type="Google" id="ProtNLM"/>
    </source>
</evidence>
<dbReference type="AlphaFoldDB" id="A0ABD2NVK0"/>
<organism evidence="3 4">
    <name type="scientific">Cryptolaemus montrouzieri</name>
    <dbReference type="NCBI Taxonomy" id="559131"/>
    <lineage>
        <taxon>Eukaryota</taxon>
        <taxon>Metazoa</taxon>
        <taxon>Ecdysozoa</taxon>
        <taxon>Arthropoda</taxon>
        <taxon>Hexapoda</taxon>
        <taxon>Insecta</taxon>
        <taxon>Pterygota</taxon>
        <taxon>Neoptera</taxon>
        <taxon>Endopterygota</taxon>
        <taxon>Coleoptera</taxon>
        <taxon>Polyphaga</taxon>
        <taxon>Cucujiformia</taxon>
        <taxon>Coccinelloidea</taxon>
        <taxon>Coccinellidae</taxon>
        <taxon>Scymninae</taxon>
        <taxon>Scymnini</taxon>
        <taxon>Cryptolaemus</taxon>
    </lineage>
</organism>
<evidence type="ECO:0000313" key="3">
    <source>
        <dbReference type="EMBL" id="KAL3282742.1"/>
    </source>
</evidence>
<dbReference type="PANTHER" id="PTHR31649">
    <property type="entry name" value="AGAP009604-PA"/>
    <property type="match status" value="1"/>
</dbReference>
<dbReference type="InterPro" id="IPR006616">
    <property type="entry name" value="DM9_repeat"/>
</dbReference>
<comment type="caution">
    <text evidence="3">The sequence shown here is derived from an EMBL/GenBank/DDBJ whole genome shotgun (WGS) entry which is preliminary data.</text>
</comment>
<evidence type="ECO:0000256" key="1">
    <source>
        <dbReference type="SAM" id="MobiDB-lite"/>
    </source>
</evidence>
<sequence>MHGNLRSTWTFFLLVIIQRVYSEPQVYILAETLEQVVTSSTLQWHPYNGHADILLKNAVVAAYQIREMDNATENTSTSEEILKVPIYVCRAKVAAIWVPGQFRKTNKVCIVSLYKRVSEERNFEVLINQEKRARLSWKPKSKYILTPQGSIEGGDKVYIARRPVEYHHKEGALTHTVGNFNPNENLGVFSLVDQNNKELKYEDGELLVEQEPIRYEFKHSKFDRIKSKHTNHPKILGTTFLKNEEVGVQRVDTVLSYNYTHYMNWGKEHGLLIALPFSVDLNGTKFNGKWGFPESVDKTEVVPIERYLEEGTAVNVTLKGNYTESDIPYVTTVTAFFKDNNTLESILRDSLLMKHMTDVVIEFSPVYFLSNNTVVPTTTTTARTTSLTTQVSQTQTIPVNIPNTEDIYVLDEKSEKPMTNDVIPKEIPPESSGNTNDNTVQQLTKKDENSGNVLSPSLIIIASLLLIQIT</sequence>
<feature type="region of interest" description="Disordered" evidence="1">
    <location>
        <begin position="418"/>
        <end position="439"/>
    </location>
</feature>
<dbReference type="PANTHER" id="PTHR31649:SF11">
    <property type="entry name" value="PROTEIN UNZIPPED"/>
    <property type="match status" value="1"/>
</dbReference>
<keyword evidence="2" id="KW-0732">Signal</keyword>
<proteinExistence type="predicted"/>
<evidence type="ECO:0000313" key="4">
    <source>
        <dbReference type="Proteomes" id="UP001516400"/>
    </source>
</evidence>
<feature type="chain" id="PRO_5044836793" description="Protein unzipped" evidence="2">
    <location>
        <begin position="23"/>
        <end position="470"/>
    </location>
</feature>
<evidence type="ECO:0000256" key="2">
    <source>
        <dbReference type="SAM" id="SignalP"/>
    </source>
</evidence>
<name>A0ABD2NVK0_9CUCU</name>
<accession>A0ABD2NVK0</accession>
<dbReference type="Proteomes" id="UP001516400">
    <property type="component" value="Unassembled WGS sequence"/>
</dbReference>
<dbReference type="Pfam" id="PF11901">
    <property type="entry name" value="DM9"/>
    <property type="match status" value="1"/>
</dbReference>
<protein>
    <recommendedName>
        <fullName evidence="5">Protein unzipped</fullName>
    </recommendedName>
</protein>
<dbReference type="EMBL" id="JABFTP020000144">
    <property type="protein sequence ID" value="KAL3282742.1"/>
    <property type="molecule type" value="Genomic_DNA"/>
</dbReference>
<feature type="compositionally biased region" description="Basic and acidic residues" evidence="1">
    <location>
        <begin position="418"/>
        <end position="428"/>
    </location>
</feature>